<dbReference type="Gene3D" id="3.40.1350.10">
    <property type="match status" value="1"/>
</dbReference>
<dbReference type="EMBL" id="PHFL01000028">
    <property type="protein sequence ID" value="RFM24730.1"/>
    <property type="molecule type" value="Genomic_DNA"/>
</dbReference>
<dbReference type="NCBIfam" id="NF009154">
    <property type="entry name" value="PRK12497.3-3"/>
    <property type="match status" value="1"/>
</dbReference>
<sequence>MESSKVSCYNQVVGRSGEKYAVEFLRARGFEILARNYRCGKNEVDIVAQHGKVISFIEVKTRRTSDFGHPAEAVTRSKQREIAKVAEYYICTKGSADVSYRFDVVVVFLGGPQPVVELIEDAFRIF</sequence>
<protein>
    <recommendedName>
        <fullName evidence="2">UPF0102 protein D0433_04355</fullName>
    </recommendedName>
</protein>
<dbReference type="PANTHER" id="PTHR34039:SF1">
    <property type="entry name" value="UPF0102 PROTEIN YRAN"/>
    <property type="match status" value="1"/>
</dbReference>
<dbReference type="AlphaFoldDB" id="A0A395M1U2"/>
<dbReference type="InterPro" id="IPR011335">
    <property type="entry name" value="Restrct_endonuc-II-like"/>
</dbReference>
<dbReference type="SUPFAM" id="SSF52980">
    <property type="entry name" value="Restriction endonuclease-like"/>
    <property type="match status" value="1"/>
</dbReference>
<comment type="caution">
    <text evidence="3">The sequence shown here is derived from an EMBL/GenBank/DDBJ whole genome shotgun (WGS) entry which is preliminary data.</text>
</comment>
<evidence type="ECO:0000256" key="1">
    <source>
        <dbReference type="ARBA" id="ARBA00006738"/>
    </source>
</evidence>
<accession>A0A395M1U2</accession>
<dbReference type="InterPro" id="IPR003509">
    <property type="entry name" value="UPF0102_YraN-like"/>
</dbReference>
<comment type="similarity">
    <text evidence="1 2">Belongs to the UPF0102 family.</text>
</comment>
<dbReference type="PANTHER" id="PTHR34039">
    <property type="entry name" value="UPF0102 PROTEIN YRAN"/>
    <property type="match status" value="1"/>
</dbReference>
<evidence type="ECO:0000313" key="4">
    <source>
        <dbReference type="Proteomes" id="UP000266389"/>
    </source>
</evidence>
<evidence type="ECO:0000313" key="3">
    <source>
        <dbReference type="EMBL" id="RFM24730.1"/>
    </source>
</evidence>
<reference evidence="3 4" key="1">
    <citation type="journal article" date="2011" name="ISME J.">
        <title>Community ecology of hot spring cyanobacterial mats: predominant populations and their functional potential.</title>
        <authorList>
            <person name="Klatt C.G."/>
            <person name="Wood J.M."/>
            <person name="Rusch D.B."/>
            <person name="Bateson M.M."/>
            <person name="Hamamura N."/>
            <person name="Heidelberg J.F."/>
            <person name="Grossman A.R."/>
            <person name="Bhaya D."/>
            <person name="Cohan F.M."/>
            <person name="Kuhl M."/>
            <person name="Bryant D.A."/>
            <person name="Ward D.M."/>
        </authorList>
    </citation>
    <scope>NUCLEOTIDE SEQUENCE [LARGE SCALE GENOMIC DNA]</scope>
    <source>
        <strain evidence="3">OS</strain>
    </source>
</reference>
<proteinExistence type="inferred from homology"/>
<organism evidence="3 4">
    <name type="scientific">Candidatus Thermochlorobacter aerophilus</name>
    <dbReference type="NCBI Taxonomy" id="1868324"/>
    <lineage>
        <taxon>Bacteria</taxon>
        <taxon>Pseudomonadati</taxon>
        <taxon>Chlorobiota</taxon>
        <taxon>Chlorobiia</taxon>
        <taxon>Chlorobiales</taxon>
        <taxon>Candidatus Thermochlorobacteriaceae</taxon>
        <taxon>Candidatus Thermochlorobacter</taxon>
    </lineage>
</organism>
<dbReference type="HAMAP" id="MF_00048">
    <property type="entry name" value="UPF0102"/>
    <property type="match status" value="1"/>
</dbReference>
<dbReference type="GO" id="GO:0003676">
    <property type="term" value="F:nucleic acid binding"/>
    <property type="evidence" value="ECO:0007669"/>
    <property type="project" value="InterPro"/>
</dbReference>
<dbReference type="NCBIfam" id="TIGR00252">
    <property type="entry name" value="YraN family protein"/>
    <property type="match status" value="1"/>
</dbReference>
<dbReference type="Proteomes" id="UP000266389">
    <property type="component" value="Unassembled WGS sequence"/>
</dbReference>
<gene>
    <name evidence="3" type="ORF">D0433_04355</name>
</gene>
<evidence type="ECO:0000256" key="2">
    <source>
        <dbReference type="HAMAP-Rule" id="MF_00048"/>
    </source>
</evidence>
<dbReference type="CDD" id="cd20736">
    <property type="entry name" value="PoNe_Nuclease"/>
    <property type="match status" value="1"/>
</dbReference>
<name>A0A395M1U2_9BACT</name>
<dbReference type="Pfam" id="PF02021">
    <property type="entry name" value="UPF0102"/>
    <property type="match status" value="1"/>
</dbReference>
<dbReference type="NCBIfam" id="NF009150">
    <property type="entry name" value="PRK12497.1-3"/>
    <property type="match status" value="1"/>
</dbReference>
<dbReference type="InterPro" id="IPR011856">
    <property type="entry name" value="tRNA_endonuc-like_dom_sf"/>
</dbReference>